<organism evidence="1">
    <name type="scientific">marine metagenome</name>
    <dbReference type="NCBI Taxonomy" id="408172"/>
    <lineage>
        <taxon>unclassified sequences</taxon>
        <taxon>metagenomes</taxon>
        <taxon>ecological metagenomes</taxon>
    </lineage>
</organism>
<proteinExistence type="predicted"/>
<name>A0A382XXT2_9ZZZZ</name>
<sequence length="24" mass="2809">VVPLESLCEALMNVGEMEQYLFFF</sequence>
<protein>
    <submittedName>
        <fullName evidence="1">Uncharacterized protein</fullName>
    </submittedName>
</protein>
<dbReference type="EMBL" id="UINC01171224">
    <property type="protein sequence ID" value="SVD75680.1"/>
    <property type="molecule type" value="Genomic_DNA"/>
</dbReference>
<gene>
    <name evidence="1" type="ORF">METZ01_LOCUS428534</name>
</gene>
<dbReference type="AlphaFoldDB" id="A0A382XXT2"/>
<reference evidence="1" key="1">
    <citation type="submission" date="2018-05" db="EMBL/GenBank/DDBJ databases">
        <authorList>
            <person name="Lanie J.A."/>
            <person name="Ng W.-L."/>
            <person name="Kazmierczak K.M."/>
            <person name="Andrzejewski T.M."/>
            <person name="Davidsen T.M."/>
            <person name="Wayne K.J."/>
            <person name="Tettelin H."/>
            <person name="Glass J.I."/>
            <person name="Rusch D."/>
            <person name="Podicherti R."/>
            <person name="Tsui H.-C.T."/>
            <person name="Winkler M.E."/>
        </authorList>
    </citation>
    <scope>NUCLEOTIDE SEQUENCE</scope>
</reference>
<feature type="non-terminal residue" evidence="1">
    <location>
        <position position="1"/>
    </location>
</feature>
<feature type="non-terminal residue" evidence="1">
    <location>
        <position position="24"/>
    </location>
</feature>
<accession>A0A382XXT2</accession>
<evidence type="ECO:0000313" key="1">
    <source>
        <dbReference type="EMBL" id="SVD75680.1"/>
    </source>
</evidence>